<dbReference type="GO" id="GO:0005874">
    <property type="term" value="C:microtubule"/>
    <property type="evidence" value="ECO:0007669"/>
    <property type="project" value="InterPro"/>
</dbReference>
<dbReference type="PANTHER" id="PTHR14326:SF44">
    <property type="entry name" value="TARGETING PROTEIN FOR XKLP2"/>
    <property type="match status" value="1"/>
</dbReference>
<feature type="domain" description="TPX2 C-terminal" evidence="9">
    <location>
        <begin position="529"/>
        <end position="603"/>
    </location>
</feature>
<dbReference type="GO" id="GO:0005634">
    <property type="term" value="C:nucleus"/>
    <property type="evidence" value="ECO:0007669"/>
    <property type="project" value="UniProtKB-SubCell"/>
</dbReference>
<organism evidence="11 12">
    <name type="scientific">Eleutherodactylus coqui</name>
    <name type="common">Puerto Rican coqui</name>
    <dbReference type="NCBI Taxonomy" id="57060"/>
    <lineage>
        <taxon>Eukaryota</taxon>
        <taxon>Metazoa</taxon>
        <taxon>Chordata</taxon>
        <taxon>Craniata</taxon>
        <taxon>Vertebrata</taxon>
        <taxon>Euteleostomi</taxon>
        <taxon>Amphibia</taxon>
        <taxon>Batrachia</taxon>
        <taxon>Anura</taxon>
        <taxon>Neobatrachia</taxon>
        <taxon>Hyloidea</taxon>
        <taxon>Eleutherodactylidae</taxon>
        <taxon>Eleutherodactylinae</taxon>
        <taxon>Eleutherodactylus</taxon>
        <taxon>Eleutherodactylus</taxon>
    </lineage>
</organism>
<dbReference type="GO" id="GO:0060236">
    <property type="term" value="P:regulation of mitotic spindle organization"/>
    <property type="evidence" value="ECO:0007669"/>
    <property type="project" value="InterPro"/>
</dbReference>
<evidence type="ECO:0000313" key="11">
    <source>
        <dbReference type="EMBL" id="KAG9474638.1"/>
    </source>
</evidence>
<comment type="caution">
    <text evidence="11">The sequence shown here is derived from an EMBL/GenBank/DDBJ whole genome shotgun (WGS) entry which is preliminary data.</text>
</comment>
<feature type="coiled-coil region" evidence="7">
    <location>
        <begin position="467"/>
        <end position="494"/>
    </location>
</feature>
<evidence type="ECO:0000256" key="5">
    <source>
        <dbReference type="ARBA" id="ARBA00023212"/>
    </source>
</evidence>
<evidence type="ECO:0000313" key="12">
    <source>
        <dbReference type="Proteomes" id="UP000770717"/>
    </source>
</evidence>
<dbReference type="InterPro" id="IPR027329">
    <property type="entry name" value="TPX2_C"/>
</dbReference>
<evidence type="ECO:0000259" key="9">
    <source>
        <dbReference type="Pfam" id="PF06886"/>
    </source>
</evidence>
<dbReference type="Proteomes" id="UP000770717">
    <property type="component" value="Unassembled WGS sequence"/>
</dbReference>
<sequence length="616" mass="71297">MSKIRAERKKVPKQEEHPPYKRQKLNASKCKSTDSSINKGPSSRVSETSPKLKAKLTLPSTPMVLKRKHMPLRVKNSEEQNLEKMQQLQQELAEKLKQNEESLKSALAGAGQLLKKAPVQATKPIDIHFHTDDRIKRHQEETSEAQYKPVDFTSELRKHPPSPARIPKGGRTIPKPFNLSQGNKRKHEETAGEYVSTAEQVLAFCNKTPQRFHLRSRQKDTEGPSPVKAVKLKVTQPKTPLLQTKQRHRPVTCKSSAELEAEELAKQQEYKFKAQDLNTKMLEGGPVLLKKPPVKEPTKPIGFNLEIEKRIQQREKKDGEEEAFTFHSKPCPSKILTDVVGVPEKKPLPLTVPQSPAFALKNRVRVQSWEEMKEEPAPVIKANPMPHFGVPFKPKLVEQRQVEACPFSFTERDRQKIEVKEKKLDQLRNPEVPKFKAQPLPDFDHIALPEKKVKEVTHQEPFNLQMDKRGEQKLQRWKQQVKEEEKQLKEMTIFKARPNVVTHQEPFVPKKDSRRLTDSLSGSIVQEGFELATERRAKERQEFEKRLAEMEAQKCLLEEEERRQQEEQEKEEINRLRYELVHKAQPVRKFKQVDIKTSDVPLTVPKTPNFSDRFNI</sequence>
<name>A0A8J6ERQ8_ELECQ</name>
<dbReference type="InterPro" id="IPR027330">
    <property type="entry name" value="TPX2_central_dom"/>
</dbReference>
<keyword evidence="6" id="KW-0539">Nucleus</keyword>
<keyword evidence="4" id="KW-0963">Cytoplasm</keyword>
<feature type="domain" description="TPX2 C-terminal" evidence="9">
    <location>
        <begin position="411"/>
        <end position="457"/>
    </location>
</feature>
<accession>A0A8J6ERQ8</accession>
<reference evidence="11" key="1">
    <citation type="thesis" date="2020" institute="ProQuest LLC" country="789 East Eisenhower Parkway, Ann Arbor, MI, USA">
        <title>Comparative Genomics and Chromosome Evolution.</title>
        <authorList>
            <person name="Mudd A.B."/>
        </authorList>
    </citation>
    <scope>NUCLEOTIDE SEQUENCE</scope>
    <source>
        <strain evidence="11">HN-11 Male</strain>
        <tissue evidence="11">Kidney and liver</tissue>
    </source>
</reference>
<keyword evidence="5" id="KW-0206">Cytoskeleton</keyword>
<keyword evidence="7" id="KW-0175">Coiled coil</keyword>
<proteinExistence type="inferred from homology"/>
<feature type="region of interest" description="Disordered" evidence="8">
    <location>
        <begin position="67"/>
        <end position="86"/>
    </location>
</feature>
<comment type="subcellular location">
    <subcellularLocation>
        <location evidence="2">Cytoplasm</location>
        <location evidence="2">Cytoskeleton</location>
        <location evidence="2">Spindle</location>
    </subcellularLocation>
    <subcellularLocation>
        <location evidence="1">Nucleus</location>
    </subcellularLocation>
</comment>
<dbReference type="EMBL" id="WNTK01000013">
    <property type="protein sequence ID" value="KAG9474638.1"/>
    <property type="molecule type" value="Genomic_DNA"/>
</dbReference>
<evidence type="ECO:0000256" key="2">
    <source>
        <dbReference type="ARBA" id="ARBA00004186"/>
    </source>
</evidence>
<feature type="coiled-coil region" evidence="7">
    <location>
        <begin position="533"/>
        <end position="576"/>
    </location>
</feature>
<evidence type="ECO:0000256" key="1">
    <source>
        <dbReference type="ARBA" id="ARBA00004123"/>
    </source>
</evidence>
<feature type="region of interest" description="Disordered" evidence="8">
    <location>
        <begin position="139"/>
        <end position="193"/>
    </location>
</feature>
<comment type="similarity">
    <text evidence="3">Belongs to the TPX2 family.</text>
</comment>
<dbReference type="InterPro" id="IPR009675">
    <property type="entry name" value="TPX2_fam"/>
</dbReference>
<dbReference type="Pfam" id="PF06886">
    <property type="entry name" value="TPX2"/>
    <property type="match status" value="2"/>
</dbReference>
<dbReference type="OrthoDB" id="1684416at2759"/>
<dbReference type="GO" id="GO:0005819">
    <property type="term" value="C:spindle"/>
    <property type="evidence" value="ECO:0007669"/>
    <property type="project" value="UniProtKB-SubCell"/>
</dbReference>
<evidence type="ECO:0000256" key="6">
    <source>
        <dbReference type="ARBA" id="ARBA00023242"/>
    </source>
</evidence>
<feature type="region of interest" description="Disordered" evidence="8">
    <location>
        <begin position="1"/>
        <end position="59"/>
    </location>
</feature>
<dbReference type="PANTHER" id="PTHR14326">
    <property type="entry name" value="TARGETING PROTEIN FOR XKLP2"/>
    <property type="match status" value="1"/>
</dbReference>
<dbReference type="Pfam" id="PF12214">
    <property type="entry name" value="TPX2_importin"/>
    <property type="match status" value="1"/>
</dbReference>
<evidence type="ECO:0000256" key="4">
    <source>
        <dbReference type="ARBA" id="ARBA00022490"/>
    </source>
</evidence>
<dbReference type="AlphaFoldDB" id="A0A8J6ERQ8"/>
<evidence type="ECO:0008006" key="13">
    <source>
        <dbReference type="Google" id="ProtNLM"/>
    </source>
</evidence>
<evidence type="ECO:0000256" key="3">
    <source>
        <dbReference type="ARBA" id="ARBA00005885"/>
    </source>
</evidence>
<evidence type="ECO:0000256" key="8">
    <source>
        <dbReference type="SAM" id="MobiDB-lite"/>
    </source>
</evidence>
<protein>
    <recommendedName>
        <fullName evidence="13">Targeting protein for Xklp2</fullName>
    </recommendedName>
</protein>
<feature type="compositionally biased region" description="Polar residues" evidence="8">
    <location>
        <begin position="25"/>
        <end position="49"/>
    </location>
</feature>
<evidence type="ECO:0000259" key="10">
    <source>
        <dbReference type="Pfam" id="PF12214"/>
    </source>
</evidence>
<feature type="domain" description="TPX2 central" evidence="10">
    <location>
        <begin position="232"/>
        <end position="358"/>
    </location>
</feature>
<evidence type="ECO:0000256" key="7">
    <source>
        <dbReference type="SAM" id="Coils"/>
    </source>
</evidence>
<keyword evidence="12" id="KW-1185">Reference proteome</keyword>
<gene>
    <name evidence="11" type="ORF">GDO78_004768</name>
</gene>
<feature type="compositionally biased region" description="Basic residues" evidence="8">
    <location>
        <begin position="1"/>
        <end position="11"/>
    </location>
</feature>